<name>A0A1V4APD0_9BACT</name>
<evidence type="ECO:0000313" key="1">
    <source>
        <dbReference type="EMBL" id="OOP54970.1"/>
    </source>
</evidence>
<gene>
    <name evidence="1" type="ORF">AYP45_17285</name>
</gene>
<dbReference type="Gene3D" id="2.70.70.10">
    <property type="entry name" value="Glucose Permease (Domain IIA)"/>
    <property type="match status" value="1"/>
</dbReference>
<proteinExistence type="predicted"/>
<evidence type="ECO:0008006" key="3">
    <source>
        <dbReference type="Google" id="ProtNLM"/>
    </source>
</evidence>
<evidence type="ECO:0000313" key="2">
    <source>
        <dbReference type="Proteomes" id="UP000189681"/>
    </source>
</evidence>
<dbReference type="EMBL" id="AYTS01000192">
    <property type="protein sequence ID" value="OOP54970.1"/>
    <property type="molecule type" value="Genomic_DNA"/>
</dbReference>
<accession>A0A1V4APD0</accession>
<protein>
    <recommendedName>
        <fullName evidence="3">Peptidase M23 domain-containing protein</fullName>
    </recommendedName>
</protein>
<sequence length="218" mass="25494">MIIASRASNFVFFALFEFEYALKKSRFTEFFVQHNAIDKFGFREWIFSPGMLFHSQHKWWEKGGIRRRPHEGLDFCFYRDMTGLNHSLNEKTKIPVMYEGKVAGIHDDFLGKSLFVSHDFYDEQENRLYTIYGHTNPYPYVDIGRVFREGEAIAVIAATRKRDSQILSHLHISVAWLPKSFPYNRLSWETMGNRGVATLCDPLKFIDGNYTIDQEGIA</sequence>
<comment type="caution">
    <text evidence="1">The sequence shown here is derived from an EMBL/GenBank/DDBJ whole genome shotgun (WGS) entry which is preliminary data.</text>
</comment>
<dbReference type="InterPro" id="IPR011055">
    <property type="entry name" value="Dup_hybrid_motif"/>
</dbReference>
<dbReference type="Proteomes" id="UP000189681">
    <property type="component" value="Unassembled WGS sequence"/>
</dbReference>
<dbReference type="AlphaFoldDB" id="A0A1V4APD0"/>
<reference evidence="1 2" key="1">
    <citation type="journal article" date="2017" name="Water Res.">
        <title>Discovery and metagenomic analysis of an anammox bacterial enrichment related to Candidatus "Brocadia caroliniensis" in a full-scale glycerol-fed nitritation-denitritation separate centrate treatment process.</title>
        <authorList>
            <person name="Park H."/>
            <person name="Brotto A.C."/>
            <person name="van Loosdrecht M.C."/>
            <person name="Chandran K."/>
        </authorList>
    </citation>
    <scope>NUCLEOTIDE SEQUENCE [LARGE SCALE GENOMIC DNA]</scope>
    <source>
        <strain evidence="1">26THWARD</strain>
    </source>
</reference>
<dbReference type="STRING" id="1004156.AYP45_17285"/>
<organism evidence="1 2">
    <name type="scientific">Candidatus Brocadia carolinensis</name>
    <dbReference type="NCBI Taxonomy" id="1004156"/>
    <lineage>
        <taxon>Bacteria</taxon>
        <taxon>Pseudomonadati</taxon>
        <taxon>Planctomycetota</taxon>
        <taxon>Candidatus Brocadiia</taxon>
        <taxon>Candidatus Brocadiales</taxon>
        <taxon>Candidatus Brocadiaceae</taxon>
        <taxon>Candidatus Brocadia</taxon>
    </lineage>
</organism>